<evidence type="ECO:0000256" key="2">
    <source>
        <dbReference type="ARBA" id="ARBA00022741"/>
    </source>
</evidence>
<organism evidence="5 6">
    <name type="scientific">Streptomyces carpaticus</name>
    <dbReference type="NCBI Taxonomy" id="285558"/>
    <lineage>
        <taxon>Bacteria</taxon>
        <taxon>Bacillati</taxon>
        <taxon>Actinomycetota</taxon>
        <taxon>Actinomycetes</taxon>
        <taxon>Kitasatosporales</taxon>
        <taxon>Streptomycetaceae</taxon>
        <taxon>Streptomyces</taxon>
    </lineage>
</organism>
<dbReference type="CDD" id="cd00882">
    <property type="entry name" value="Ras_like_GTPase"/>
    <property type="match status" value="1"/>
</dbReference>
<accession>A0ABV4ZLK3</accession>
<dbReference type="InterPro" id="IPR027417">
    <property type="entry name" value="P-loop_NTPase"/>
</dbReference>
<keyword evidence="3" id="KW-0378">Hydrolase</keyword>
<dbReference type="Pfam" id="PF03029">
    <property type="entry name" value="ATP_bind_1"/>
    <property type="match status" value="1"/>
</dbReference>
<evidence type="ECO:0000313" key="6">
    <source>
        <dbReference type="Proteomes" id="UP001577267"/>
    </source>
</evidence>
<evidence type="ECO:0000256" key="1">
    <source>
        <dbReference type="ARBA" id="ARBA00005290"/>
    </source>
</evidence>
<dbReference type="InterPro" id="IPR052705">
    <property type="entry name" value="Gliding_Motility_GTPase"/>
</dbReference>
<dbReference type="PANTHER" id="PTHR42708:SF1">
    <property type="entry name" value="GLIDING MOTILITY PROTEIN MGLA"/>
    <property type="match status" value="1"/>
</dbReference>
<keyword evidence="4" id="KW-0342">GTP-binding</keyword>
<name>A0ABV4ZLK3_9ACTN</name>
<reference evidence="5 6" key="1">
    <citation type="submission" date="2024-09" db="EMBL/GenBank/DDBJ databases">
        <title>Draft genome sequence of multifaceted antimicrobials producing Streptomyces sp. strain FH1.</title>
        <authorList>
            <person name="Hassan F."/>
            <person name="Ali H."/>
            <person name="Hassan N."/>
            <person name="Nawaz A."/>
        </authorList>
    </citation>
    <scope>NUCLEOTIDE SEQUENCE [LARGE SCALE GENOMIC DNA]</scope>
    <source>
        <strain evidence="5 6">FH1</strain>
    </source>
</reference>
<gene>
    <name evidence="5" type="ORF">ACE11A_10730</name>
</gene>
<evidence type="ECO:0000256" key="3">
    <source>
        <dbReference type="ARBA" id="ARBA00022801"/>
    </source>
</evidence>
<evidence type="ECO:0000313" key="5">
    <source>
        <dbReference type="EMBL" id="MFB4194824.1"/>
    </source>
</evidence>
<sequence length="199" mass="21276">MDSADSADRYVPDSVRQAVKVLIVGAFGVGKTTLVGSVSEIEPLRTEETVTGAAVGVDELAGVEDKRTTTVAMDFGRLTLNDRLVMYLFGAPGQRRYWGMWDGLAEGALGVLAVVDTRRLADSFEVLAQLEVRGLPFVVAVNRFPDSEDHPVAELRGALDLTEDTPVITFDARDRASSIDALIMLVRSISGNGPALAPA</sequence>
<dbReference type="SUPFAM" id="SSF52540">
    <property type="entry name" value="P-loop containing nucleoside triphosphate hydrolases"/>
    <property type="match status" value="1"/>
</dbReference>
<keyword evidence="6" id="KW-1185">Reference proteome</keyword>
<comment type="similarity">
    <text evidence="1">Belongs to the GPN-loop GTPase family.</text>
</comment>
<dbReference type="InterPro" id="IPR004130">
    <property type="entry name" value="Gpn"/>
</dbReference>
<dbReference type="Gene3D" id="3.40.50.300">
    <property type="entry name" value="P-loop containing nucleotide triphosphate hydrolases"/>
    <property type="match status" value="1"/>
</dbReference>
<keyword evidence="2" id="KW-0547">Nucleotide-binding</keyword>
<dbReference type="PANTHER" id="PTHR42708">
    <property type="entry name" value="ATP/GTP-BINDING PROTEIN-RELATED"/>
    <property type="match status" value="1"/>
</dbReference>
<protein>
    <submittedName>
        <fullName evidence="5">ATP/GTP-binding protein</fullName>
    </submittedName>
</protein>
<evidence type="ECO:0000256" key="4">
    <source>
        <dbReference type="ARBA" id="ARBA00023134"/>
    </source>
</evidence>
<comment type="caution">
    <text evidence="5">The sequence shown here is derived from an EMBL/GenBank/DDBJ whole genome shotgun (WGS) entry which is preliminary data.</text>
</comment>
<proteinExistence type="inferred from homology"/>
<dbReference type="EMBL" id="JBHGBT010000008">
    <property type="protein sequence ID" value="MFB4194824.1"/>
    <property type="molecule type" value="Genomic_DNA"/>
</dbReference>
<dbReference type="RefSeq" id="WP_375062795.1">
    <property type="nucleotide sequence ID" value="NZ_JBHGBT010000008.1"/>
</dbReference>
<dbReference type="Proteomes" id="UP001577267">
    <property type="component" value="Unassembled WGS sequence"/>
</dbReference>